<protein>
    <submittedName>
        <fullName evidence="1">Uncharacterized protein</fullName>
    </submittedName>
</protein>
<gene>
    <name evidence="1" type="ORF">OW717_12550</name>
</gene>
<dbReference type="Proteomes" id="UP001308776">
    <property type="component" value="Unassembled WGS sequence"/>
</dbReference>
<organism evidence="1 2">
    <name type="scientific">Acidithiobacillus ferriphilus</name>
    <dbReference type="NCBI Taxonomy" id="1689834"/>
    <lineage>
        <taxon>Bacteria</taxon>
        <taxon>Pseudomonadati</taxon>
        <taxon>Pseudomonadota</taxon>
        <taxon>Acidithiobacillia</taxon>
        <taxon>Acidithiobacillales</taxon>
        <taxon>Acidithiobacillaceae</taxon>
        <taxon>Acidithiobacillus</taxon>
    </lineage>
</organism>
<keyword evidence="2" id="KW-1185">Reference proteome</keyword>
<evidence type="ECO:0000313" key="1">
    <source>
        <dbReference type="EMBL" id="MEB8514865.1"/>
    </source>
</evidence>
<sequence>MTCGRGSSSGDVRSAVWLMDSDVTDGGGVGISGNAALSGIRPAIWSDVVVRTVLTVVKLPVLSLLSWHRLWINPARWSRERHRFTELALNVQHSASTSIRG</sequence>
<dbReference type="EMBL" id="JAQGFR010000239">
    <property type="protein sequence ID" value="MEB8514865.1"/>
    <property type="molecule type" value="Genomic_DNA"/>
</dbReference>
<evidence type="ECO:0000313" key="2">
    <source>
        <dbReference type="Proteomes" id="UP001308776"/>
    </source>
</evidence>
<name>A0ABU6FS10_9PROT</name>
<accession>A0ABU6FS10</accession>
<comment type="caution">
    <text evidence="1">The sequence shown here is derived from an EMBL/GenBank/DDBJ whole genome shotgun (WGS) entry which is preliminary data.</text>
</comment>
<reference evidence="1 2" key="1">
    <citation type="submission" date="2022-11" db="EMBL/GenBank/DDBJ databases">
        <title>Comparative genomics analysis of Acidithiobacillus ferriphilus.</title>
        <authorList>
            <person name="Ma L."/>
        </authorList>
    </citation>
    <scope>NUCLEOTIDE SEQUENCE [LARGE SCALE GENOMIC DNA]</scope>
    <source>
        <strain evidence="1 2">DY15</strain>
    </source>
</reference>
<proteinExistence type="predicted"/>
<dbReference type="RefSeq" id="WP_155735192.1">
    <property type="nucleotide sequence ID" value="NZ_CP178593.1"/>
</dbReference>